<gene>
    <name evidence="3" type="ORF">TGDOM2_201790</name>
</gene>
<dbReference type="PANTHER" id="PTHR23308">
    <property type="entry name" value="NUCLEAR INHIBITOR OF PROTEIN PHOSPHATASE-1"/>
    <property type="match status" value="1"/>
</dbReference>
<dbReference type="AlphaFoldDB" id="A0A086K9J5"/>
<evidence type="ECO:0000259" key="2">
    <source>
        <dbReference type="PROSITE" id="PS50006"/>
    </source>
</evidence>
<dbReference type="SUPFAM" id="SSF49879">
    <property type="entry name" value="SMAD/FHA domain"/>
    <property type="match status" value="1"/>
</dbReference>
<feature type="compositionally biased region" description="Basic and acidic residues" evidence="1">
    <location>
        <begin position="276"/>
        <end position="322"/>
    </location>
</feature>
<dbReference type="OrthoDB" id="444265at2759"/>
<feature type="domain" description="FHA" evidence="2">
    <location>
        <begin position="450"/>
        <end position="504"/>
    </location>
</feature>
<feature type="region of interest" description="Disordered" evidence="1">
    <location>
        <begin position="1"/>
        <end position="205"/>
    </location>
</feature>
<dbReference type="SMART" id="SM00240">
    <property type="entry name" value="FHA"/>
    <property type="match status" value="1"/>
</dbReference>
<dbReference type="PROSITE" id="PS50006">
    <property type="entry name" value="FHA_DOMAIN"/>
    <property type="match status" value="1"/>
</dbReference>
<dbReference type="Gene3D" id="2.60.200.20">
    <property type="match status" value="1"/>
</dbReference>
<evidence type="ECO:0000256" key="1">
    <source>
        <dbReference type="SAM" id="MobiDB-lite"/>
    </source>
</evidence>
<reference evidence="3 4" key="1">
    <citation type="submission" date="2014-02" db="EMBL/GenBank/DDBJ databases">
        <authorList>
            <person name="Sibley D."/>
            <person name="Venepally P."/>
            <person name="Karamycheva S."/>
            <person name="Hadjithomas M."/>
            <person name="Khan A."/>
            <person name="Brunk B."/>
            <person name="Roos D."/>
            <person name="Caler E."/>
            <person name="Lorenzi H."/>
        </authorList>
    </citation>
    <scope>NUCLEOTIDE SEQUENCE [LARGE SCALE GENOMIC DNA]</scope>
    <source>
        <strain evidence="3 4">GAB2-2007-GAL-DOM2</strain>
    </source>
</reference>
<dbReference type="Proteomes" id="UP000028837">
    <property type="component" value="Unassembled WGS sequence"/>
</dbReference>
<dbReference type="VEuPathDB" id="ToxoDB:TGDOM2_201790"/>
<feature type="compositionally biased region" description="Polar residues" evidence="1">
    <location>
        <begin position="323"/>
        <end position="337"/>
    </location>
</feature>
<feature type="compositionally biased region" description="Low complexity" evidence="1">
    <location>
        <begin position="8"/>
        <end position="19"/>
    </location>
</feature>
<evidence type="ECO:0000313" key="4">
    <source>
        <dbReference type="Proteomes" id="UP000028837"/>
    </source>
</evidence>
<protein>
    <submittedName>
        <fullName evidence="3">FHA domain-containing protein</fullName>
    </submittedName>
</protein>
<sequence length="556" mass="62655">MEHHSRCRAALSASTSSRSVYDPLFSRERRQLSDQPENGEASVVRPPGKVGAARSASRSRGTEVSSSDTHPPPQREVGEASFSAGEAALRDSGNSLSSRGSRLATSRCDTTRSSFGETPGSCEPPSSRESQSRDEDAFNAKLKRQSRRTRSRSRGRSEREREAERREREGLGSREERHWRERREGREERGTERREGRRHPEGGLERLLQVAAGATAAAEEAEKARREAALLRAAEWQSRAEDTRLLRGVPRRGIVEFSPKSLDKADRPRIPGGDCPFEKRENERSDRERGAASWEVKKDLADAKVKSESFHAATKREKREEQTGLTRSRNPRSFSKSPNEEHEKKHPFAWGRPSETGTGLVKDDARQGQHETEKQDALRPNFEPSGLLSEDRGENSRNGVSLKHTEPADAAMPSKKWRLYMFKNDRTKPAAEVANQEPDKTLHLHRRSSFIFGKDNRVADILLMHPTISKQHAVLQFRRKLGDVSPYIIDLESTNGTYLNGAKIETCRYYQLREQDTLRFGKSTRDFVLLHAGSVAVDLSYNSFLDSRSGGQSTED</sequence>
<dbReference type="Pfam" id="PF00498">
    <property type="entry name" value="FHA"/>
    <property type="match status" value="1"/>
</dbReference>
<feature type="region of interest" description="Disordered" evidence="1">
    <location>
        <begin position="255"/>
        <end position="409"/>
    </location>
</feature>
<dbReference type="InterPro" id="IPR000253">
    <property type="entry name" value="FHA_dom"/>
</dbReference>
<dbReference type="InterPro" id="IPR008984">
    <property type="entry name" value="SMAD_FHA_dom_sf"/>
</dbReference>
<dbReference type="InterPro" id="IPR050923">
    <property type="entry name" value="Cell_Proc_Reg/RNA_Proc"/>
</dbReference>
<organism evidence="3 4">
    <name type="scientific">Toxoplasma gondii GAB2-2007-GAL-DOM2</name>
    <dbReference type="NCBI Taxonomy" id="1130820"/>
    <lineage>
        <taxon>Eukaryota</taxon>
        <taxon>Sar</taxon>
        <taxon>Alveolata</taxon>
        <taxon>Apicomplexa</taxon>
        <taxon>Conoidasida</taxon>
        <taxon>Coccidia</taxon>
        <taxon>Eucoccidiorida</taxon>
        <taxon>Eimeriorina</taxon>
        <taxon>Sarcocystidae</taxon>
        <taxon>Toxoplasma</taxon>
    </lineage>
</organism>
<feature type="compositionally biased region" description="Basic residues" evidence="1">
    <location>
        <begin position="141"/>
        <end position="154"/>
    </location>
</feature>
<evidence type="ECO:0000313" key="3">
    <source>
        <dbReference type="EMBL" id="KFG41063.1"/>
    </source>
</evidence>
<proteinExistence type="predicted"/>
<feature type="compositionally biased region" description="Low complexity" evidence="1">
    <location>
        <begin position="90"/>
        <end position="103"/>
    </location>
</feature>
<feature type="compositionally biased region" description="Polar residues" evidence="1">
    <location>
        <begin position="56"/>
        <end position="69"/>
    </location>
</feature>
<feature type="compositionally biased region" description="Polar residues" evidence="1">
    <location>
        <begin position="107"/>
        <end position="116"/>
    </location>
</feature>
<dbReference type="EMBL" id="AHZU02000718">
    <property type="protein sequence ID" value="KFG41063.1"/>
    <property type="molecule type" value="Genomic_DNA"/>
</dbReference>
<accession>A0A086K9J5</accession>
<feature type="compositionally biased region" description="Basic and acidic residues" evidence="1">
    <location>
        <begin position="155"/>
        <end position="204"/>
    </location>
</feature>
<comment type="caution">
    <text evidence="3">The sequence shown here is derived from an EMBL/GenBank/DDBJ whole genome shotgun (WGS) entry which is preliminary data.</text>
</comment>
<name>A0A086K9J5_TOXGO</name>
<feature type="compositionally biased region" description="Basic and acidic residues" evidence="1">
    <location>
        <begin position="361"/>
        <end position="377"/>
    </location>
</feature>